<name>A0A4Y7QCN2_9AGAM</name>
<dbReference type="InterPro" id="IPR006680">
    <property type="entry name" value="Amidohydro-rel"/>
</dbReference>
<dbReference type="Proteomes" id="UP000294933">
    <property type="component" value="Unassembled WGS sequence"/>
</dbReference>
<organism evidence="2 3">
    <name type="scientific">Rickenella mellea</name>
    <dbReference type="NCBI Taxonomy" id="50990"/>
    <lineage>
        <taxon>Eukaryota</taxon>
        <taxon>Fungi</taxon>
        <taxon>Dikarya</taxon>
        <taxon>Basidiomycota</taxon>
        <taxon>Agaricomycotina</taxon>
        <taxon>Agaricomycetes</taxon>
        <taxon>Hymenochaetales</taxon>
        <taxon>Rickenellaceae</taxon>
        <taxon>Rickenella</taxon>
    </lineage>
</organism>
<accession>A0A4Y7QCN2</accession>
<evidence type="ECO:0000259" key="1">
    <source>
        <dbReference type="Pfam" id="PF01979"/>
    </source>
</evidence>
<keyword evidence="3" id="KW-1185">Reference proteome</keyword>
<dbReference type="PANTHER" id="PTHR43135">
    <property type="entry name" value="ALPHA-D-RIBOSE 1-METHYLPHOSPHONATE 5-TRIPHOSPHATE DIPHOSPHATASE"/>
    <property type="match status" value="1"/>
</dbReference>
<proteinExistence type="predicted"/>
<dbReference type="OrthoDB" id="194468at2759"/>
<dbReference type="Pfam" id="PF01979">
    <property type="entry name" value="Amidohydro_1"/>
    <property type="match status" value="1"/>
</dbReference>
<dbReference type="InterPro" id="IPR032466">
    <property type="entry name" value="Metal_Hydrolase"/>
</dbReference>
<dbReference type="GO" id="GO:0016810">
    <property type="term" value="F:hydrolase activity, acting on carbon-nitrogen (but not peptide) bonds"/>
    <property type="evidence" value="ECO:0007669"/>
    <property type="project" value="InterPro"/>
</dbReference>
<dbReference type="STRING" id="50990.A0A4Y7QCN2"/>
<protein>
    <recommendedName>
        <fullName evidence="1">Amidohydrolase-related domain-containing protein</fullName>
    </recommendedName>
</protein>
<evidence type="ECO:0000313" key="2">
    <source>
        <dbReference type="EMBL" id="TDL25447.1"/>
    </source>
</evidence>
<dbReference type="Gene3D" id="2.120.10.30">
    <property type="entry name" value="TolB, C-terminal domain"/>
    <property type="match status" value="2"/>
</dbReference>
<dbReference type="SUPFAM" id="SSF69304">
    <property type="entry name" value="Tricorn protease N-terminal domain"/>
    <property type="match status" value="1"/>
</dbReference>
<dbReference type="InterPro" id="IPR011042">
    <property type="entry name" value="6-blade_b-propeller_TolB-like"/>
</dbReference>
<dbReference type="Gene3D" id="2.30.40.10">
    <property type="entry name" value="Urease, subunit C, domain 1"/>
    <property type="match status" value="1"/>
</dbReference>
<dbReference type="SUPFAM" id="SSF51338">
    <property type="entry name" value="Composite domain of metallo-dependent hydrolases"/>
    <property type="match status" value="1"/>
</dbReference>
<dbReference type="PANTHER" id="PTHR43135:SF3">
    <property type="entry name" value="ALPHA-D-RIBOSE 1-METHYLPHOSPHONATE 5-TRIPHOSPHATE DIPHOSPHATASE"/>
    <property type="match status" value="1"/>
</dbReference>
<reference evidence="2 3" key="1">
    <citation type="submission" date="2018-06" db="EMBL/GenBank/DDBJ databases">
        <title>A transcriptomic atlas of mushroom development highlights an independent origin of complex multicellularity.</title>
        <authorList>
            <consortium name="DOE Joint Genome Institute"/>
            <person name="Krizsan K."/>
            <person name="Almasi E."/>
            <person name="Merenyi Z."/>
            <person name="Sahu N."/>
            <person name="Viragh M."/>
            <person name="Koszo T."/>
            <person name="Mondo S."/>
            <person name="Kiss B."/>
            <person name="Balint B."/>
            <person name="Kues U."/>
            <person name="Barry K."/>
            <person name="Hegedus J.C."/>
            <person name="Henrissat B."/>
            <person name="Johnson J."/>
            <person name="Lipzen A."/>
            <person name="Ohm R."/>
            <person name="Nagy I."/>
            <person name="Pangilinan J."/>
            <person name="Yan J."/>
            <person name="Xiong Y."/>
            <person name="Grigoriev I.V."/>
            <person name="Hibbett D.S."/>
            <person name="Nagy L.G."/>
        </authorList>
    </citation>
    <scope>NUCLEOTIDE SEQUENCE [LARGE SCALE GENOMIC DNA]</scope>
    <source>
        <strain evidence="2 3">SZMC22713</strain>
    </source>
</reference>
<dbReference type="InterPro" id="IPR051781">
    <property type="entry name" value="Metallo-dep_Hydrolase"/>
</dbReference>
<dbReference type="EMBL" id="ML170164">
    <property type="protein sequence ID" value="TDL25447.1"/>
    <property type="molecule type" value="Genomic_DNA"/>
</dbReference>
<dbReference type="SUPFAM" id="SSF82171">
    <property type="entry name" value="DPP6 N-terminal domain-like"/>
    <property type="match status" value="1"/>
</dbReference>
<dbReference type="Pfam" id="PF07676">
    <property type="entry name" value="PD40"/>
    <property type="match status" value="2"/>
</dbReference>
<dbReference type="VEuPathDB" id="FungiDB:BD410DRAFT_717925"/>
<dbReference type="InterPro" id="IPR011059">
    <property type="entry name" value="Metal-dep_hydrolase_composite"/>
</dbReference>
<dbReference type="InterPro" id="IPR011659">
    <property type="entry name" value="WD40"/>
</dbReference>
<dbReference type="Gene3D" id="3.40.50.10910">
    <property type="entry name" value="Amidohydrolase"/>
    <property type="match status" value="1"/>
</dbReference>
<sequence>MKSDASIPLDPPERKRKLSWTAPTLTVYFLTICLLVFQCNKWYGNNLAASPAHHSASSIAGAETLLSDPSDNWKDDRWPIHEPTPWDISTDFPYPRTISYDVREGTWLRLDVHPHSGDIVFDMVGDLYCLPKDSYAHFETDIGVDTLVTTRAQPITRGVPHDADPHFTPDGKHLMFRSDAGLGYDNIWAIPWTSCDAMDLSPSEDMDAEMTDPTGECQSDGAARRRKEFLQALRAKDSDESLLASGVHETEEGKRRRLVREGREYAVRITNSTYYSITDPRPHPSGNKIVATKWYTSSRSIGAGEGWIYNLPHGIANNEGDSNYCRRALPRPLPPYFPASAYGDVQIGPEQAIWAGNDRLVYSMNVRDTDGGVFEYSKDTHKGIYSIFARDLKKNVTTELVPAFPGGASRPEISRDGKTLAFVSRRGGRGVLMLMDMISGTIDTAVSSITPDLSVIFAPMGTYPSFAFTPSSSGIIIWSDGGIWYVPLKINERGERGRDFSREVRKLDWIATIEKKLAETTVPPAEGKRWREKDTERITSIQGLAVDDGRRIVFEGAGRTYYQDIDFSASQQSSSPAEGMRIPHLHAHLPYYSPAIIPNTNNSVILHASFASERNFTRLEIAHVPSGVSFAIDGLPTGRWRAFSISGGGGRNRERTLAMVRNGGDLLTGDVVERFGAGLWLAEFTLPEFDTTSQKKVVLRNIRFIPCSVRPTSRTTLRFLGDDNSKLLVQHPRTAFVIDVHRGPVNSWGEYAEESLAKSETGTELILGVPADVSQSNHAIEKYTSHLAFVDFFHVFVLKLNTTAQNATVEHPVFSKPGHAPRGLARVSLDGGHDIAWTSDGSRLFWMLGPYVHSLEISRLSNCADAIATDGETFGIECTKKLLDIQELHISFETDTSRLKRDAHARFVSTISTKEGNFDFSPNADVLFVTNATLLTMNTGNVEGDLTPEASLLIRGGKIEAVGDPSLAIPEGASVLDAQGAFVVPGFIDVHAHWGGFATHYPARSWELETFLAYGVTTLHNPSSDNVLGSIEHARVESGAMIGPRIFHTGNIIYGGGAPGYHQDAADMAEARSALVRIKAEGGEAALSYKNYGLPSRAARQRLLLAARNLSMLCVPEGGMNQDWDMTYIIDGMTTIEHALPIPTLYDDVLKLYAQSGTGATPTHIVNYGGTMGEQLVWEHLDIPNDPKLRRFTRHDILEGLTESTSRPSASYALFNTSSSVAKMVKMGLLAHIGAHGEPPLGLNYHAEMHFTQTGGLSNYEVFRAATIDAAKTLGLDESLGSLSPKKLADFVIYQPGVDILHGGMHSSTKIRFVLRGGRVRDAATMVEEWPIRGKREAMPPINGY</sequence>
<dbReference type="Gene3D" id="1.20.58.520">
    <property type="entry name" value="Amidohydrolase"/>
    <property type="match status" value="1"/>
</dbReference>
<evidence type="ECO:0000313" key="3">
    <source>
        <dbReference type="Proteomes" id="UP000294933"/>
    </source>
</evidence>
<dbReference type="SUPFAM" id="SSF51556">
    <property type="entry name" value="Metallo-dependent hydrolases"/>
    <property type="match status" value="1"/>
</dbReference>
<gene>
    <name evidence="2" type="ORF">BD410DRAFT_717925</name>
</gene>
<feature type="domain" description="Amidohydrolase-related" evidence="1">
    <location>
        <begin position="1249"/>
        <end position="1320"/>
    </location>
</feature>
<dbReference type="Gene3D" id="3.30.110.90">
    <property type="entry name" value="Amidohydrolase"/>
    <property type="match status" value="1"/>
</dbReference>